<feature type="domain" description="Inosine/uridine-preferring nucleoside hydrolase" evidence="2">
    <location>
        <begin position="20"/>
        <end position="169"/>
    </location>
</feature>
<dbReference type="GO" id="GO:0016799">
    <property type="term" value="F:hydrolase activity, hydrolyzing N-glycosyl compounds"/>
    <property type="evidence" value="ECO:0007669"/>
    <property type="project" value="InterPro"/>
</dbReference>
<dbReference type="SUPFAM" id="SSF53590">
    <property type="entry name" value="Nucleoside hydrolase"/>
    <property type="match status" value="1"/>
</dbReference>
<evidence type="ECO:0000313" key="4">
    <source>
        <dbReference type="Proteomes" id="UP001152759"/>
    </source>
</evidence>
<dbReference type="EMBL" id="OU963865">
    <property type="protein sequence ID" value="CAH0389616.1"/>
    <property type="molecule type" value="Genomic_DNA"/>
</dbReference>
<proteinExistence type="inferred from homology"/>
<dbReference type="PANTHER" id="PTHR46190:SF1">
    <property type="entry name" value="SI:CH211-201H21.5"/>
    <property type="match status" value="1"/>
</dbReference>
<dbReference type="InterPro" id="IPR036452">
    <property type="entry name" value="Ribo_hydro-like"/>
</dbReference>
<sequence>MMQLFVLKGCPRCIITELKTLRIPVYRGVERKEDDQKSFPGFFGKDGFGDLEWDWQPDMSQVKPTSGPEALARLTRENPGEISLVGLAPLTNIAEAMKLYPDIASNLKEILIMGGNDPGKNEKSAEFNFLTDPTSANAVITQAKVPITILPVEPCINIDLDLATAYTHNKRTTERPRLRSRGVATARFYFNLFSG</sequence>
<dbReference type="Gene3D" id="3.90.245.10">
    <property type="entry name" value="Ribonucleoside hydrolase-like"/>
    <property type="match status" value="1"/>
</dbReference>
<dbReference type="Pfam" id="PF01156">
    <property type="entry name" value="IU_nuc_hydro"/>
    <property type="match status" value="1"/>
</dbReference>
<dbReference type="AlphaFoldDB" id="A0A9P0F4Q8"/>
<dbReference type="PANTHER" id="PTHR46190">
    <property type="entry name" value="SI:CH211-201H21.5-RELATED"/>
    <property type="match status" value="1"/>
</dbReference>
<protein>
    <recommendedName>
        <fullName evidence="2">Inosine/uridine-preferring nucleoside hydrolase domain-containing protein</fullName>
    </recommendedName>
</protein>
<gene>
    <name evidence="3" type="ORF">BEMITA_LOCUS8427</name>
</gene>
<comment type="similarity">
    <text evidence="1">Belongs to the IUNH family.</text>
</comment>
<organism evidence="3 4">
    <name type="scientific">Bemisia tabaci</name>
    <name type="common">Sweetpotato whitefly</name>
    <name type="synonym">Aleurodes tabaci</name>
    <dbReference type="NCBI Taxonomy" id="7038"/>
    <lineage>
        <taxon>Eukaryota</taxon>
        <taxon>Metazoa</taxon>
        <taxon>Ecdysozoa</taxon>
        <taxon>Arthropoda</taxon>
        <taxon>Hexapoda</taxon>
        <taxon>Insecta</taxon>
        <taxon>Pterygota</taxon>
        <taxon>Neoptera</taxon>
        <taxon>Paraneoptera</taxon>
        <taxon>Hemiptera</taxon>
        <taxon>Sternorrhyncha</taxon>
        <taxon>Aleyrodoidea</taxon>
        <taxon>Aleyrodidae</taxon>
        <taxon>Aleyrodinae</taxon>
        <taxon>Bemisia</taxon>
    </lineage>
</organism>
<dbReference type="InterPro" id="IPR001910">
    <property type="entry name" value="Inosine/uridine_hydrolase_dom"/>
</dbReference>
<evidence type="ECO:0000259" key="2">
    <source>
        <dbReference type="Pfam" id="PF01156"/>
    </source>
</evidence>
<dbReference type="Proteomes" id="UP001152759">
    <property type="component" value="Chromosome 4"/>
</dbReference>
<accession>A0A9P0F4Q8</accession>
<reference evidence="3" key="1">
    <citation type="submission" date="2021-12" db="EMBL/GenBank/DDBJ databases">
        <authorList>
            <person name="King R."/>
        </authorList>
    </citation>
    <scope>NUCLEOTIDE SEQUENCE</scope>
</reference>
<keyword evidence="4" id="KW-1185">Reference proteome</keyword>
<evidence type="ECO:0000256" key="1">
    <source>
        <dbReference type="ARBA" id="ARBA00009176"/>
    </source>
</evidence>
<evidence type="ECO:0000313" key="3">
    <source>
        <dbReference type="EMBL" id="CAH0389616.1"/>
    </source>
</evidence>
<dbReference type="InterPro" id="IPR052775">
    <property type="entry name" value="IUN_hydrolase"/>
</dbReference>
<name>A0A9P0F4Q8_BEMTA</name>